<comment type="caution">
    <text evidence="2">The sequence shown here is derived from an EMBL/GenBank/DDBJ whole genome shotgun (WGS) entry which is preliminary data.</text>
</comment>
<sequence>MGNSKKHHNGDLDINDLIKQLESENNRIERSFKDIEKLLEKNEKLAKQLLGIRAKRGKY</sequence>
<feature type="coiled-coil region" evidence="1">
    <location>
        <begin position="14"/>
        <end position="55"/>
    </location>
</feature>
<gene>
    <name evidence="2" type="ORF">CN497_09815</name>
</gene>
<keyword evidence="1" id="KW-0175">Coiled coil</keyword>
<protein>
    <submittedName>
        <fullName evidence="2">Uncharacterized protein</fullName>
    </submittedName>
</protein>
<evidence type="ECO:0000256" key="1">
    <source>
        <dbReference type="SAM" id="Coils"/>
    </source>
</evidence>
<evidence type="ECO:0000313" key="3">
    <source>
        <dbReference type="Proteomes" id="UP000220341"/>
    </source>
</evidence>
<dbReference type="Proteomes" id="UP000220341">
    <property type="component" value="Unassembled WGS sequence"/>
</dbReference>
<dbReference type="RefSeq" id="WP_098278060.1">
    <property type="nucleotide sequence ID" value="NZ_NTYW01000007.1"/>
</dbReference>
<accession>A0AAE5UCF1</accession>
<dbReference type="EMBL" id="NTYW01000007">
    <property type="protein sequence ID" value="PES39903.1"/>
    <property type="molecule type" value="Genomic_DNA"/>
</dbReference>
<organism evidence="2 3">
    <name type="scientific">Priestia megaterium</name>
    <name type="common">Bacillus megaterium</name>
    <dbReference type="NCBI Taxonomy" id="1404"/>
    <lineage>
        <taxon>Bacteria</taxon>
        <taxon>Bacillati</taxon>
        <taxon>Bacillota</taxon>
        <taxon>Bacilli</taxon>
        <taxon>Bacillales</taxon>
        <taxon>Bacillaceae</taxon>
        <taxon>Priestia</taxon>
    </lineage>
</organism>
<dbReference type="AlphaFoldDB" id="A0AAE5UCF1"/>
<evidence type="ECO:0000313" key="2">
    <source>
        <dbReference type="EMBL" id="PES39903.1"/>
    </source>
</evidence>
<name>A0AAE5UCF1_PRIMG</name>
<reference evidence="2 3" key="1">
    <citation type="submission" date="2017-09" db="EMBL/GenBank/DDBJ databases">
        <title>Large-scale bioinformatics analysis of Bacillus genomes uncovers conserved roles of natural products in bacterial physiology.</title>
        <authorList>
            <consortium name="Agbiome Team Llc"/>
            <person name="Bleich R.M."/>
            <person name="Kirk G.J."/>
            <person name="Santa Maria K.C."/>
            <person name="Allen S.E."/>
            <person name="Farag S."/>
            <person name="Shank E.A."/>
            <person name="Bowers A."/>
        </authorList>
    </citation>
    <scope>NUCLEOTIDE SEQUENCE [LARGE SCALE GENOMIC DNA]</scope>
    <source>
        <strain evidence="2 3">AFS003013</strain>
    </source>
</reference>
<proteinExistence type="predicted"/>